<accession>A0A0C9MZA3</accession>
<evidence type="ECO:0000313" key="1">
    <source>
        <dbReference type="EMBL" id="GAN08937.1"/>
    </source>
</evidence>
<name>A0A0C9MZA3_9FUNG</name>
<protein>
    <submittedName>
        <fullName evidence="1">Uncharacterized protein</fullName>
    </submittedName>
</protein>
<organism evidence="1">
    <name type="scientific">Mucor ambiguus</name>
    <dbReference type="NCBI Taxonomy" id="91626"/>
    <lineage>
        <taxon>Eukaryota</taxon>
        <taxon>Fungi</taxon>
        <taxon>Fungi incertae sedis</taxon>
        <taxon>Mucoromycota</taxon>
        <taxon>Mucoromycotina</taxon>
        <taxon>Mucoromycetes</taxon>
        <taxon>Mucorales</taxon>
        <taxon>Mucorineae</taxon>
        <taxon>Mucoraceae</taxon>
        <taxon>Mucor</taxon>
    </lineage>
</organism>
<gene>
    <name evidence="1" type="ORF">MAM1_0233d08457</name>
</gene>
<keyword evidence="2" id="KW-1185">Reference proteome</keyword>
<dbReference type="OrthoDB" id="2232122at2759"/>
<proteinExistence type="predicted"/>
<dbReference type="AlphaFoldDB" id="A0A0C9MZA3"/>
<sequence length="142" mass="16095">MESISITKFKSCLVTWAKLNEKGEQCLSRQVLGKPSSDLQDVSDELKQVLDTMFEEYAAIVDQLGLAENLQNEDEEASIPKEIILLRNCVDMYDQEYMVKECIRGIVSGDGFATQQHLAGSIALWKSESYLDEQVQEEIKKL</sequence>
<dbReference type="EMBL" id="DF836522">
    <property type="protein sequence ID" value="GAN08937.1"/>
    <property type="molecule type" value="Genomic_DNA"/>
</dbReference>
<reference evidence="1" key="1">
    <citation type="submission" date="2014-09" db="EMBL/GenBank/DDBJ databases">
        <title>Draft genome sequence of an oleaginous Mucoromycotina fungus Mucor ambiguus NBRC6742.</title>
        <authorList>
            <person name="Takeda I."/>
            <person name="Yamane N."/>
            <person name="Morita T."/>
            <person name="Tamano K."/>
            <person name="Machida M."/>
            <person name="Baker S."/>
            <person name="Koike H."/>
        </authorList>
    </citation>
    <scope>NUCLEOTIDE SEQUENCE</scope>
    <source>
        <strain evidence="1">NBRC 6742</strain>
    </source>
</reference>
<evidence type="ECO:0000313" key="2">
    <source>
        <dbReference type="Proteomes" id="UP000053815"/>
    </source>
</evidence>
<dbReference type="Proteomes" id="UP000053815">
    <property type="component" value="Unassembled WGS sequence"/>
</dbReference>